<dbReference type="RefSeq" id="WP_109535101.1">
    <property type="nucleotide sequence ID" value="NZ_CAXPUO010000074.1"/>
</dbReference>
<dbReference type="InterPro" id="IPR036709">
    <property type="entry name" value="Autotransporte_beta_dom_sf"/>
</dbReference>
<name>A0A2U2C4Q4_9RHOB</name>
<dbReference type="EMBL" id="QEYD01000015">
    <property type="protein sequence ID" value="PWE26865.1"/>
    <property type="molecule type" value="Genomic_DNA"/>
</dbReference>
<accession>A0A2U2C4Q4</accession>
<proteinExistence type="predicted"/>
<feature type="chain" id="PRO_5015763260" evidence="1">
    <location>
        <begin position="25"/>
        <end position="221"/>
    </location>
</feature>
<keyword evidence="3" id="KW-1185">Reference proteome</keyword>
<evidence type="ECO:0000313" key="2">
    <source>
        <dbReference type="EMBL" id="PWE26865.1"/>
    </source>
</evidence>
<dbReference type="Proteomes" id="UP000244940">
    <property type="component" value="Unassembled WGS sequence"/>
</dbReference>
<protein>
    <submittedName>
        <fullName evidence="2">Uncharacterized protein</fullName>
    </submittedName>
</protein>
<dbReference type="GeneID" id="94367171"/>
<dbReference type="PANTHER" id="PTHR34001">
    <property type="entry name" value="BLL7405 PROTEIN"/>
    <property type="match status" value="1"/>
</dbReference>
<feature type="signal peptide" evidence="1">
    <location>
        <begin position="1"/>
        <end position="24"/>
    </location>
</feature>
<dbReference type="InterPro" id="IPR051692">
    <property type="entry name" value="OMP-like"/>
</dbReference>
<evidence type="ECO:0000313" key="3">
    <source>
        <dbReference type="Proteomes" id="UP000244940"/>
    </source>
</evidence>
<sequence>MKTLIATAAAATAATSILATTALASGPVAPQPYVPPVVAAPVASYDWTGAYVGGGLTYGRMGMDTNGALPSYPDATGLGLSAIGGYNWQSGNMVYGAEVALDFSERDGTGDCGIAGNTCESFANHQASIRGRVGYAMGSSLMFATLGYATDSRSVTTTGFGSDGARYNGAVVGVGYEQAIAGGDWTVRGDLEYYFYGDETLNGVTTNGDSSLVRLSVMRRF</sequence>
<dbReference type="SUPFAM" id="SSF103515">
    <property type="entry name" value="Autotransporter"/>
    <property type="match status" value="1"/>
</dbReference>
<dbReference type="OrthoDB" id="268975at2"/>
<dbReference type="AlphaFoldDB" id="A0A2U2C4Q4"/>
<gene>
    <name evidence="2" type="ORF">C4N9_19955</name>
</gene>
<reference evidence="2 3" key="1">
    <citation type="submission" date="2018-05" db="EMBL/GenBank/DDBJ databases">
        <title>Pararhodobacter marina sp. nov., isolated from deep-sea water of the Indian Ocean.</title>
        <authorList>
            <person name="Lai Q.Sr."/>
            <person name="Liu X."/>
            <person name="Shao Z."/>
        </authorList>
    </citation>
    <scope>NUCLEOTIDE SEQUENCE [LARGE SCALE GENOMIC DNA]</scope>
    <source>
        <strain evidence="2 3">CIC4N-9</strain>
    </source>
</reference>
<dbReference type="PANTHER" id="PTHR34001:SF3">
    <property type="entry name" value="BLL7405 PROTEIN"/>
    <property type="match status" value="1"/>
</dbReference>
<organism evidence="2 3">
    <name type="scientific">Pararhodobacter marinus</name>
    <dbReference type="NCBI Taxonomy" id="2184063"/>
    <lineage>
        <taxon>Bacteria</taxon>
        <taxon>Pseudomonadati</taxon>
        <taxon>Pseudomonadota</taxon>
        <taxon>Alphaproteobacteria</taxon>
        <taxon>Rhodobacterales</taxon>
        <taxon>Paracoccaceae</taxon>
        <taxon>Pararhodobacter</taxon>
    </lineage>
</organism>
<keyword evidence="1" id="KW-0732">Signal</keyword>
<comment type="caution">
    <text evidence="2">The sequence shown here is derived from an EMBL/GenBank/DDBJ whole genome shotgun (WGS) entry which is preliminary data.</text>
</comment>
<evidence type="ECO:0000256" key="1">
    <source>
        <dbReference type="SAM" id="SignalP"/>
    </source>
</evidence>